<proteinExistence type="inferred from homology"/>
<feature type="domain" description="Svf1-like C-terminal" evidence="5">
    <location>
        <begin position="216"/>
        <end position="378"/>
    </location>
</feature>
<evidence type="ECO:0000259" key="4">
    <source>
        <dbReference type="Pfam" id="PF08622"/>
    </source>
</evidence>
<feature type="domain" description="Svf1-like N-terminal" evidence="4">
    <location>
        <begin position="55"/>
        <end position="214"/>
    </location>
</feature>
<dbReference type="Proteomes" id="UP001152607">
    <property type="component" value="Unassembled WGS sequence"/>
</dbReference>
<evidence type="ECO:0000313" key="7">
    <source>
        <dbReference type="Proteomes" id="UP001152607"/>
    </source>
</evidence>
<dbReference type="AlphaFoldDB" id="A0A9W4UCP5"/>
<evidence type="ECO:0000256" key="2">
    <source>
        <dbReference type="ARBA" id="ARBA00009069"/>
    </source>
</evidence>
<accession>A0A9W4UCP5</accession>
<evidence type="ECO:0000256" key="1">
    <source>
        <dbReference type="ARBA" id="ARBA00004496"/>
    </source>
</evidence>
<gene>
    <name evidence="6" type="ORF">PDIGIT_LOCUS5587</name>
</gene>
<keyword evidence="3" id="KW-0963">Cytoplasm</keyword>
<evidence type="ECO:0000259" key="5">
    <source>
        <dbReference type="Pfam" id="PF17187"/>
    </source>
</evidence>
<name>A0A9W4UCP5_9PLEO</name>
<dbReference type="GO" id="GO:0006979">
    <property type="term" value="P:response to oxidative stress"/>
    <property type="evidence" value="ECO:0007669"/>
    <property type="project" value="InterPro"/>
</dbReference>
<dbReference type="OrthoDB" id="2590239at2759"/>
<organism evidence="6 7">
    <name type="scientific">Periconia digitata</name>
    <dbReference type="NCBI Taxonomy" id="1303443"/>
    <lineage>
        <taxon>Eukaryota</taxon>
        <taxon>Fungi</taxon>
        <taxon>Dikarya</taxon>
        <taxon>Ascomycota</taxon>
        <taxon>Pezizomycotina</taxon>
        <taxon>Dothideomycetes</taxon>
        <taxon>Pleosporomycetidae</taxon>
        <taxon>Pleosporales</taxon>
        <taxon>Massarineae</taxon>
        <taxon>Periconiaceae</taxon>
        <taxon>Periconia</taxon>
    </lineage>
</organism>
<sequence length="378" mass="41926">MFRWAQQQLANVAGTQEPEYGPEAIQPVGKNPGDPAFSELTKQDLKWRTLEVTNVETQTFYVIADSGHTCFLQVIYNNIAGLRITTQFNCKIFAPDNSKPFIWSSDALSNHGFDDDHYSFYADNLSVELSEDGTAYTIKSAINENSMVDVKITRTAPGFVGGNDGYTNYGTDPKAPWGSMCHAFWPRATAEGRIITKEGELDFKGRAMLSHALQGMKPHHAAARWNFVNFQSPTYSAILMEFTTPSSYGSTVVRVSGIATDGKLLFASNNSGHAKHVETKEDTETFWPEPTTVSYAWEGKTEDNKEASALLEGNLGSRWDRTDVMAEVPGFVKTIVANAAGTRPFIYQYRPKMTLEVKIGEETKKEEGIAFIEATFVS</sequence>
<dbReference type="GO" id="GO:0005737">
    <property type="term" value="C:cytoplasm"/>
    <property type="evidence" value="ECO:0007669"/>
    <property type="project" value="UniProtKB-SubCell"/>
</dbReference>
<dbReference type="InterPro" id="IPR051385">
    <property type="entry name" value="Ceramide-binding_SVF1"/>
</dbReference>
<comment type="caution">
    <text evidence="6">The sequence shown here is derived from an EMBL/GenBank/DDBJ whole genome shotgun (WGS) entry which is preliminary data.</text>
</comment>
<protein>
    <recommendedName>
        <fullName evidence="8">Survival factor 1</fullName>
    </recommendedName>
</protein>
<evidence type="ECO:0008006" key="8">
    <source>
        <dbReference type="Google" id="ProtNLM"/>
    </source>
</evidence>
<reference evidence="6" key="1">
    <citation type="submission" date="2023-01" db="EMBL/GenBank/DDBJ databases">
        <authorList>
            <person name="Van Ghelder C."/>
            <person name="Rancurel C."/>
        </authorList>
    </citation>
    <scope>NUCLEOTIDE SEQUENCE</scope>
    <source>
        <strain evidence="6">CNCM I-4278</strain>
    </source>
</reference>
<dbReference type="InterPro" id="IPR033394">
    <property type="entry name" value="Svf1-like_C"/>
</dbReference>
<dbReference type="Pfam" id="PF17187">
    <property type="entry name" value="Svf1_C"/>
    <property type="match status" value="1"/>
</dbReference>
<dbReference type="SUPFAM" id="SSF159245">
    <property type="entry name" value="AttH-like"/>
    <property type="match status" value="1"/>
</dbReference>
<keyword evidence="7" id="KW-1185">Reference proteome</keyword>
<evidence type="ECO:0000313" key="6">
    <source>
        <dbReference type="EMBL" id="CAI6332562.1"/>
    </source>
</evidence>
<dbReference type="Pfam" id="PF08622">
    <property type="entry name" value="Svf1"/>
    <property type="match status" value="1"/>
</dbReference>
<dbReference type="PANTHER" id="PTHR47107:SF1">
    <property type="entry name" value="CERAMIDE-BINDING PROTEIN SVF1-RELATED"/>
    <property type="match status" value="1"/>
</dbReference>
<comment type="subcellular location">
    <subcellularLocation>
        <location evidence="1">Cytoplasm</location>
    </subcellularLocation>
</comment>
<dbReference type="EMBL" id="CAOQHR010000003">
    <property type="protein sequence ID" value="CAI6332562.1"/>
    <property type="molecule type" value="Genomic_DNA"/>
</dbReference>
<dbReference type="InterPro" id="IPR013931">
    <property type="entry name" value="Svf1-like_N"/>
</dbReference>
<dbReference type="PANTHER" id="PTHR47107">
    <property type="entry name" value="SVF1-LIKE PROTEIN YDR222W-RELATED"/>
    <property type="match status" value="1"/>
</dbReference>
<comment type="similarity">
    <text evidence="2">Belongs to the SVF1 family.</text>
</comment>
<evidence type="ECO:0000256" key="3">
    <source>
        <dbReference type="ARBA" id="ARBA00022490"/>
    </source>
</evidence>